<reference evidence="2" key="1">
    <citation type="journal article" date="2022" name="Nat. Commun.">
        <title>Chromosome evolution and the genetic basis of agronomically important traits in greater yam.</title>
        <authorList>
            <person name="Bredeson J.V."/>
            <person name="Lyons J.B."/>
            <person name="Oniyinde I.O."/>
            <person name="Okereke N.R."/>
            <person name="Kolade O."/>
            <person name="Nnabue I."/>
            <person name="Nwadili C.O."/>
            <person name="Hribova E."/>
            <person name="Parker M."/>
            <person name="Nwogha J."/>
            <person name="Shu S."/>
            <person name="Carlson J."/>
            <person name="Kariba R."/>
            <person name="Muthemba S."/>
            <person name="Knop K."/>
            <person name="Barton G.J."/>
            <person name="Sherwood A.V."/>
            <person name="Lopez-Montes A."/>
            <person name="Asiedu R."/>
            <person name="Jamnadass R."/>
            <person name="Muchugi A."/>
            <person name="Goodstein D."/>
            <person name="Egesi C.N."/>
            <person name="Featherston J."/>
            <person name="Asfaw A."/>
            <person name="Simpson G.G."/>
            <person name="Dolezel J."/>
            <person name="Hendre P.S."/>
            <person name="Van Deynze A."/>
            <person name="Kumar P.L."/>
            <person name="Obidiegwu J.E."/>
            <person name="Bhattacharjee R."/>
            <person name="Rokhsar D.S."/>
        </authorList>
    </citation>
    <scope>NUCLEOTIDE SEQUENCE [LARGE SCALE GENOMIC DNA]</scope>
    <source>
        <strain evidence="2">cv. TDa95/00328</strain>
    </source>
</reference>
<keyword evidence="1" id="KW-0378">Hydrolase</keyword>
<dbReference type="Proteomes" id="UP000827976">
    <property type="component" value="Chromosome 8"/>
</dbReference>
<dbReference type="EC" id="3.1.3.27" evidence="1"/>
<evidence type="ECO:0000313" key="2">
    <source>
        <dbReference type="Proteomes" id="UP000827976"/>
    </source>
</evidence>
<comment type="caution">
    <text evidence="1">The sequence shown here is derived from an EMBL/GenBank/DDBJ whole genome shotgun (WGS) entry which is preliminary data.</text>
</comment>
<protein>
    <submittedName>
        <fullName evidence="1">Phosphatidylglycerophosphatase GEP4 protein</fullName>
        <ecNumber evidence="1">3.1.3.27</ecNumber>
    </submittedName>
</protein>
<accession>A0ACB7VN42</accession>
<proteinExistence type="predicted"/>
<sequence length="292" mass="32899">MSRIWLPSSIARSHRSFHCASAHRLFSTSSPSEKQAKSTTMGQSTWSRSLSQRFNPAGISLFAGVAAKHPHLALPHISVPDIRWIDWAELERLGFRGVVFDKDNTITAPYSLSLWPSLSHSFQQCRASFPGKIAVFSNSAGLRQYDPDGLEARALEDAIEGIHVIRHEVKKPSGTAEDIENYFGCSASLLVMVGDRHFTDVVYGNINGFLTICTEPLTLSGETFIVKEVRKLENLLVNRWSQQGLKPLRHSLLSEIKQCVKPPSFAEYSVSDLKTEQMDRKREQKDKKRLRF</sequence>
<organism evidence="1 2">
    <name type="scientific">Dioscorea alata</name>
    <name type="common">Purple yam</name>
    <dbReference type="NCBI Taxonomy" id="55571"/>
    <lineage>
        <taxon>Eukaryota</taxon>
        <taxon>Viridiplantae</taxon>
        <taxon>Streptophyta</taxon>
        <taxon>Embryophyta</taxon>
        <taxon>Tracheophyta</taxon>
        <taxon>Spermatophyta</taxon>
        <taxon>Magnoliopsida</taxon>
        <taxon>Liliopsida</taxon>
        <taxon>Dioscoreales</taxon>
        <taxon>Dioscoreaceae</taxon>
        <taxon>Dioscorea</taxon>
    </lineage>
</organism>
<keyword evidence="2" id="KW-1185">Reference proteome</keyword>
<gene>
    <name evidence="1" type="ORF">IHE45_08G141900</name>
</gene>
<dbReference type="EMBL" id="CM037018">
    <property type="protein sequence ID" value="KAH7675543.1"/>
    <property type="molecule type" value="Genomic_DNA"/>
</dbReference>
<name>A0ACB7VN42_DIOAL</name>
<evidence type="ECO:0000313" key="1">
    <source>
        <dbReference type="EMBL" id="KAH7675543.1"/>
    </source>
</evidence>